<evidence type="ECO:0000259" key="6">
    <source>
        <dbReference type="Pfam" id="PF00849"/>
    </source>
</evidence>
<comment type="caution">
    <text evidence="7">The sequence shown here is derived from an EMBL/GenBank/DDBJ whole genome shotgun (WGS) entry which is preliminary data.</text>
</comment>
<proteinExistence type="inferred from homology"/>
<dbReference type="Gene3D" id="3.30.2350.10">
    <property type="entry name" value="Pseudouridine synthase"/>
    <property type="match status" value="1"/>
</dbReference>
<evidence type="ECO:0000256" key="2">
    <source>
        <dbReference type="ARBA" id="ARBA00010876"/>
    </source>
</evidence>
<dbReference type="CDD" id="cd02869">
    <property type="entry name" value="PseudoU_synth_RluA_like"/>
    <property type="match status" value="1"/>
</dbReference>
<reference evidence="8" key="1">
    <citation type="journal article" date="2019" name="Int. J. Syst. Evol. Microbiol.">
        <title>The Global Catalogue of Microorganisms (GCM) 10K type strain sequencing project: providing services to taxonomists for standard genome sequencing and annotation.</title>
        <authorList>
            <consortium name="The Broad Institute Genomics Platform"/>
            <consortium name="The Broad Institute Genome Sequencing Center for Infectious Disease"/>
            <person name="Wu L."/>
            <person name="Ma J."/>
        </authorList>
    </citation>
    <scope>NUCLEOTIDE SEQUENCE [LARGE SCALE GENOMIC DNA]</scope>
    <source>
        <strain evidence="8">TISTR 1827</strain>
    </source>
</reference>
<dbReference type="SUPFAM" id="SSF55120">
    <property type="entry name" value="Pseudouridine synthase"/>
    <property type="match status" value="1"/>
</dbReference>
<keyword evidence="8" id="KW-1185">Reference proteome</keyword>
<protein>
    <recommendedName>
        <fullName evidence="4">RNA pseudouridylate synthase</fullName>
    </recommendedName>
    <alternativeName>
        <fullName evidence="5">RNA-uridine isomerase</fullName>
    </alternativeName>
</protein>
<organism evidence="7 8">
    <name type="scientific">Paenibacillus thailandensis</name>
    <dbReference type="NCBI Taxonomy" id="393250"/>
    <lineage>
        <taxon>Bacteria</taxon>
        <taxon>Bacillati</taxon>
        <taxon>Bacillota</taxon>
        <taxon>Bacilli</taxon>
        <taxon>Bacillales</taxon>
        <taxon>Paenibacillaceae</taxon>
        <taxon>Paenibacillus</taxon>
    </lineage>
</organism>
<evidence type="ECO:0000313" key="7">
    <source>
        <dbReference type="EMBL" id="MFD2659623.1"/>
    </source>
</evidence>
<name>A0ABW5QT57_9BACL</name>
<dbReference type="PANTHER" id="PTHR21600">
    <property type="entry name" value="MITOCHONDRIAL RNA PSEUDOURIDINE SYNTHASE"/>
    <property type="match status" value="1"/>
</dbReference>
<comment type="catalytic activity">
    <reaction evidence="1">
        <text>a uridine in RNA = a pseudouridine in RNA</text>
        <dbReference type="Rhea" id="RHEA:48348"/>
        <dbReference type="Rhea" id="RHEA-COMP:12068"/>
        <dbReference type="Rhea" id="RHEA-COMP:12069"/>
        <dbReference type="ChEBI" id="CHEBI:65314"/>
        <dbReference type="ChEBI" id="CHEBI:65315"/>
    </reaction>
</comment>
<dbReference type="PANTHER" id="PTHR21600:SF83">
    <property type="entry name" value="PSEUDOURIDYLATE SYNTHASE RPUSD4, MITOCHONDRIAL"/>
    <property type="match status" value="1"/>
</dbReference>
<evidence type="ECO:0000313" key="8">
    <source>
        <dbReference type="Proteomes" id="UP001597493"/>
    </source>
</evidence>
<keyword evidence="3 7" id="KW-0413">Isomerase</keyword>
<evidence type="ECO:0000256" key="5">
    <source>
        <dbReference type="ARBA" id="ARBA00033164"/>
    </source>
</evidence>
<evidence type="ECO:0000256" key="1">
    <source>
        <dbReference type="ARBA" id="ARBA00000073"/>
    </source>
</evidence>
<dbReference type="InterPro" id="IPR050188">
    <property type="entry name" value="RluA_PseudoU_synthase"/>
</dbReference>
<dbReference type="RefSeq" id="WP_379270314.1">
    <property type="nucleotide sequence ID" value="NZ_JBHUGT010000029.1"/>
</dbReference>
<dbReference type="InterPro" id="IPR020103">
    <property type="entry name" value="PsdUridine_synth_cat_dom_sf"/>
</dbReference>
<feature type="domain" description="Pseudouridine synthase RsuA/RluA-like" evidence="6">
    <location>
        <begin position="17"/>
        <end position="173"/>
    </location>
</feature>
<dbReference type="GO" id="GO:0016853">
    <property type="term" value="F:isomerase activity"/>
    <property type="evidence" value="ECO:0007669"/>
    <property type="project" value="UniProtKB-KW"/>
</dbReference>
<accession>A0ABW5QT57</accession>
<comment type="similarity">
    <text evidence="2">Belongs to the pseudouridine synthase RluA family.</text>
</comment>
<evidence type="ECO:0000256" key="3">
    <source>
        <dbReference type="ARBA" id="ARBA00023235"/>
    </source>
</evidence>
<dbReference type="Proteomes" id="UP001597493">
    <property type="component" value="Unassembled WGS sequence"/>
</dbReference>
<dbReference type="Pfam" id="PF00849">
    <property type="entry name" value="PseudoU_synth_2"/>
    <property type="match status" value="1"/>
</dbReference>
<evidence type="ECO:0000256" key="4">
    <source>
        <dbReference type="ARBA" id="ARBA00031870"/>
    </source>
</evidence>
<sequence length="244" mass="26984">MAMETTPSIPILYEDNHVLAVVKPPGIPSQEDDSGDPDMLTLLKQDIKARYNKPGNVFLGLVHRLDRPVGGAMVFAKTSKAASRLSEAVRSRSFGKTYICVVHGTPRTPRAQLKHYIRKDSGRNQVTVFDKPAADAKDAVLDYETIAVNGRYSLLAVKLHTGRPHQIRAQMAHIGCPLAGDRKYGHASAEAAMDVALWSTSVTIPHPVTKERLTFRSVPEGKPWEWWSGEQLEQAASFYIAQNK</sequence>
<dbReference type="EMBL" id="JBHUMY010000006">
    <property type="protein sequence ID" value="MFD2659623.1"/>
    <property type="molecule type" value="Genomic_DNA"/>
</dbReference>
<gene>
    <name evidence="7" type="ORF">ACFSW5_05010</name>
</gene>
<dbReference type="InterPro" id="IPR006145">
    <property type="entry name" value="PsdUridine_synth_RsuA/RluA"/>
</dbReference>